<comment type="caution">
    <text evidence="6">The sequence shown here is derived from an EMBL/GenBank/DDBJ whole genome shotgun (WGS) entry which is preliminary data.</text>
</comment>
<accession>A0ABX1VBN3</accession>
<reference evidence="6 7" key="1">
    <citation type="journal article" date="2020" name="Syst. Appl. Microbiol.">
        <title>Alienimonas chondri sp. nov., a novel planctomycete isolated from the biofilm of the red alga Chondrus crispus.</title>
        <authorList>
            <person name="Vitorino I."/>
            <person name="Albuquerque L."/>
            <person name="Wiegand S."/>
            <person name="Kallscheuer N."/>
            <person name="da Costa M.S."/>
            <person name="Lobo-da-Cunha A."/>
            <person name="Jogler C."/>
            <person name="Lage O.M."/>
        </authorList>
    </citation>
    <scope>NUCLEOTIDE SEQUENCE [LARGE SCALE GENOMIC DNA]</scope>
    <source>
        <strain evidence="6 7">LzC2</strain>
    </source>
</reference>
<name>A0ABX1VBN3_9PLAN</name>
<evidence type="ECO:0000256" key="2">
    <source>
        <dbReference type="ARBA" id="ARBA00023295"/>
    </source>
</evidence>
<keyword evidence="1 3" id="KW-0378">Hydrolase</keyword>
<evidence type="ECO:0000313" key="7">
    <source>
        <dbReference type="Proteomes" id="UP000609651"/>
    </source>
</evidence>
<protein>
    <recommendedName>
        <fullName evidence="5">Glycoside hydrolase family 5 domain-containing protein</fullName>
    </recommendedName>
</protein>
<evidence type="ECO:0000256" key="1">
    <source>
        <dbReference type="ARBA" id="ARBA00022801"/>
    </source>
</evidence>
<feature type="domain" description="Glycoside hydrolase family 5" evidence="5">
    <location>
        <begin position="71"/>
        <end position="279"/>
    </location>
</feature>
<dbReference type="InterPro" id="IPR001547">
    <property type="entry name" value="Glyco_hydro_5"/>
</dbReference>
<keyword evidence="7" id="KW-1185">Reference proteome</keyword>
<dbReference type="Proteomes" id="UP000609651">
    <property type="component" value="Unassembled WGS sequence"/>
</dbReference>
<keyword evidence="4" id="KW-0732">Signal</keyword>
<comment type="similarity">
    <text evidence="3">Belongs to the glycosyl hydrolase 5 (cellulase A) family.</text>
</comment>
<feature type="signal peptide" evidence="4">
    <location>
        <begin position="1"/>
        <end position="19"/>
    </location>
</feature>
<sequence>MTTARLLLALGLAFVGQLASGTADEPDSVPAPERIRVSEGGSRFLAGDRPFVPWGFNYDHDRDGRLIEDYWHEEWPTVREDFAEMRQLGANVVRVHLQLGRFMETAERPNAENLARLKDLLALARENDLRLDLTGLGCYHKADVPAWYDALPETERWAVQGRFWSAVAKTCAHDPTVFCYDLMNEPLAAGGVRDDWLGGAFAGKHFVQFLSLDPADRDRGAIARDWIRAMTAAIRRHDAETLITLGLIAHPPKNPGAFAGITPEIAAAELDFICVHIYPESGKLDDALAMVSGFAKSKPVVIEETFPLKCSAEELGTFIERSAVHADGWIGFYWGATPEELAERDDLGAALTRSWLKLFAEGPPSRSVPAPGPARE</sequence>
<organism evidence="6 7">
    <name type="scientific">Alienimonas chondri</name>
    <dbReference type="NCBI Taxonomy" id="2681879"/>
    <lineage>
        <taxon>Bacteria</taxon>
        <taxon>Pseudomonadati</taxon>
        <taxon>Planctomycetota</taxon>
        <taxon>Planctomycetia</taxon>
        <taxon>Planctomycetales</taxon>
        <taxon>Planctomycetaceae</taxon>
        <taxon>Alienimonas</taxon>
    </lineage>
</organism>
<evidence type="ECO:0000256" key="3">
    <source>
        <dbReference type="RuleBase" id="RU361153"/>
    </source>
</evidence>
<dbReference type="SUPFAM" id="SSF51445">
    <property type="entry name" value="(Trans)glycosidases"/>
    <property type="match status" value="1"/>
</dbReference>
<dbReference type="InterPro" id="IPR017853">
    <property type="entry name" value="GH"/>
</dbReference>
<keyword evidence="2 3" id="KW-0326">Glycosidase</keyword>
<dbReference type="Pfam" id="PF00150">
    <property type="entry name" value="Cellulase"/>
    <property type="match status" value="1"/>
</dbReference>
<dbReference type="EMBL" id="WTPX01000009">
    <property type="protein sequence ID" value="NNJ24466.1"/>
    <property type="molecule type" value="Genomic_DNA"/>
</dbReference>
<evidence type="ECO:0000259" key="5">
    <source>
        <dbReference type="Pfam" id="PF00150"/>
    </source>
</evidence>
<dbReference type="Gene3D" id="3.20.20.80">
    <property type="entry name" value="Glycosidases"/>
    <property type="match status" value="1"/>
</dbReference>
<gene>
    <name evidence="6" type="ORF">LzC2_05230</name>
</gene>
<dbReference type="RefSeq" id="WP_171183438.1">
    <property type="nucleotide sequence ID" value="NZ_WTPX01000009.1"/>
</dbReference>
<evidence type="ECO:0000313" key="6">
    <source>
        <dbReference type="EMBL" id="NNJ24466.1"/>
    </source>
</evidence>
<proteinExistence type="inferred from homology"/>
<feature type="chain" id="PRO_5045106981" description="Glycoside hydrolase family 5 domain-containing protein" evidence="4">
    <location>
        <begin position="20"/>
        <end position="376"/>
    </location>
</feature>
<evidence type="ECO:0000256" key="4">
    <source>
        <dbReference type="SAM" id="SignalP"/>
    </source>
</evidence>